<proteinExistence type="predicted"/>
<accession>A0A017SZ60</accession>
<name>A0A017SZ60_9BACT</name>
<dbReference type="RefSeq" id="WP_044248500.1">
    <property type="nucleotide sequence ID" value="NZ_ASRX01000069.1"/>
</dbReference>
<sequence>MPFALFPAAPPQDGAIMCRDGYWWHWHPVRRECFAGTSSLSVHQLEACFVGTPLERGRFLAELTEGQFSGLFVAQCTQCGADHRKQPRNLARAFRQIQPAARGASKSLGSVDLFAVAAVRGANDRETERLQILDASARHLTRGKRVKRAEKGESS</sequence>
<dbReference type="EMBL" id="ASRX01000069">
    <property type="protein sequence ID" value="EYF01905.1"/>
    <property type="molecule type" value="Genomic_DNA"/>
</dbReference>
<protein>
    <submittedName>
        <fullName evidence="1">Uncharacterized protein</fullName>
    </submittedName>
</protein>
<reference evidence="1 2" key="1">
    <citation type="submission" date="2013-05" db="EMBL/GenBank/DDBJ databases">
        <title>Genome assembly of Chondromyces apiculatus DSM 436.</title>
        <authorList>
            <person name="Sharma G."/>
            <person name="Khatri I."/>
            <person name="Kaur C."/>
            <person name="Mayilraj S."/>
            <person name="Subramanian S."/>
        </authorList>
    </citation>
    <scope>NUCLEOTIDE SEQUENCE [LARGE SCALE GENOMIC DNA]</scope>
    <source>
        <strain evidence="1 2">DSM 436</strain>
    </source>
</reference>
<dbReference type="Proteomes" id="UP000019678">
    <property type="component" value="Unassembled WGS sequence"/>
</dbReference>
<comment type="caution">
    <text evidence="1">The sequence shown here is derived from an EMBL/GenBank/DDBJ whole genome shotgun (WGS) entry which is preliminary data.</text>
</comment>
<organism evidence="1 2">
    <name type="scientific">Chondromyces apiculatus DSM 436</name>
    <dbReference type="NCBI Taxonomy" id="1192034"/>
    <lineage>
        <taxon>Bacteria</taxon>
        <taxon>Pseudomonadati</taxon>
        <taxon>Myxococcota</taxon>
        <taxon>Polyangia</taxon>
        <taxon>Polyangiales</taxon>
        <taxon>Polyangiaceae</taxon>
        <taxon>Chondromyces</taxon>
    </lineage>
</organism>
<gene>
    <name evidence="1" type="ORF">CAP_7673</name>
</gene>
<dbReference type="STRING" id="1192034.CAP_7673"/>
<evidence type="ECO:0000313" key="1">
    <source>
        <dbReference type="EMBL" id="EYF01905.1"/>
    </source>
</evidence>
<dbReference type="AlphaFoldDB" id="A0A017SZ60"/>
<evidence type="ECO:0000313" key="2">
    <source>
        <dbReference type="Proteomes" id="UP000019678"/>
    </source>
</evidence>
<keyword evidence="2" id="KW-1185">Reference proteome</keyword>